<dbReference type="AlphaFoldDB" id="A0A8J4DTL7"/>
<evidence type="ECO:0000256" key="1">
    <source>
        <dbReference type="SAM" id="MobiDB-lite"/>
    </source>
</evidence>
<evidence type="ECO:0000313" key="2">
    <source>
        <dbReference type="EMBL" id="GIJ49899.1"/>
    </source>
</evidence>
<accession>A0A8J4DTL7</accession>
<feature type="compositionally biased region" description="Basic and acidic residues" evidence="1">
    <location>
        <begin position="301"/>
        <end position="317"/>
    </location>
</feature>
<evidence type="ECO:0000313" key="3">
    <source>
        <dbReference type="Proteomes" id="UP000619260"/>
    </source>
</evidence>
<organism evidence="2 3">
    <name type="scientific">Virgisporangium aliadipatigenens</name>
    <dbReference type="NCBI Taxonomy" id="741659"/>
    <lineage>
        <taxon>Bacteria</taxon>
        <taxon>Bacillati</taxon>
        <taxon>Actinomycetota</taxon>
        <taxon>Actinomycetes</taxon>
        <taxon>Micromonosporales</taxon>
        <taxon>Micromonosporaceae</taxon>
        <taxon>Virgisporangium</taxon>
    </lineage>
</organism>
<sequence>MPTSALPPRFSSVLEPWCAVGATGALRAVDPPGGAVFLVDGRLVYAESPHAVGVDRLLTASGRLPAETWRAALAAGRGNRRVGDILVEQEHLTGAELELVTSAALLDAALFLFDATVPAQFEAGAGHLIGTGCALEFHDVCQELDRRRRLLDGAWPDPEIDTVPVVPARRLAGHHVGLTAVQWEIVANADRRRTPGDLARLLGRETFVMRLEVRRLAQAGLVTANPPANQTATGTATVPRQAAAAEATTATRARGRAVTVPVGDAETTGRRRRRAPEPPPTQGEPPSGRSGAGVPPPGRTAPDKPAEREEVPRRAPPDDVPPLLPRRTDVERPWAAAPAEGPEPDPAGYSTGTLMRIRRALDALR</sequence>
<keyword evidence="3" id="KW-1185">Reference proteome</keyword>
<evidence type="ECO:0008006" key="4">
    <source>
        <dbReference type="Google" id="ProtNLM"/>
    </source>
</evidence>
<gene>
    <name evidence="2" type="ORF">Val02_67850</name>
</gene>
<protein>
    <recommendedName>
        <fullName evidence="4">DUF4388 domain-containing protein</fullName>
    </recommendedName>
</protein>
<feature type="compositionally biased region" description="Low complexity" evidence="1">
    <location>
        <begin position="235"/>
        <end position="262"/>
    </location>
</feature>
<proteinExistence type="predicted"/>
<dbReference type="Proteomes" id="UP000619260">
    <property type="component" value="Unassembled WGS sequence"/>
</dbReference>
<name>A0A8J4DTL7_9ACTN</name>
<feature type="region of interest" description="Disordered" evidence="1">
    <location>
        <begin position="225"/>
        <end position="353"/>
    </location>
</feature>
<reference evidence="2" key="1">
    <citation type="submission" date="2021-01" db="EMBL/GenBank/DDBJ databases">
        <title>Whole genome shotgun sequence of Virgisporangium aliadipatigenens NBRC 105644.</title>
        <authorList>
            <person name="Komaki H."/>
            <person name="Tamura T."/>
        </authorList>
    </citation>
    <scope>NUCLEOTIDE SEQUENCE</scope>
    <source>
        <strain evidence="2">NBRC 105644</strain>
    </source>
</reference>
<dbReference type="EMBL" id="BOPF01000031">
    <property type="protein sequence ID" value="GIJ49899.1"/>
    <property type="molecule type" value="Genomic_DNA"/>
</dbReference>
<comment type="caution">
    <text evidence="2">The sequence shown here is derived from an EMBL/GenBank/DDBJ whole genome shotgun (WGS) entry which is preliminary data.</text>
</comment>